<evidence type="ECO:0000313" key="2">
    <source>
        <dbReference type="Proteomes" id="UP000721844"/>
    </source>
</evidence>
<accession>A0A963YZG3</accession>
<comment type="caution">
    <text evidence="1">The sequence shown here is derived from an EMBL/GenBank/DDBJ whole genome shotgun (WGS) entry which is preliminary data.</text>
</comment>
<dbReference type="RefSeq" id="WP_227306614.1">
    <property type="nucleotide sequence ID" value="NZ_JAESVA010000002.1"/>
</dbReference>
<organism evidence="1 2">
    <name type="scientific">Acidisoma cellulosilyticum</name>
    <dbReference type="NCBI Taxonomy" id="2802395"/>
    <lineage>
        <taxon>Bacteria</taxon>
        <taxon>Pseudomonadati</taxon>
        <taxon>Pseudomonadota</taxon>
        <taxon>Alphaproteobacteria</taxon>
        <taxon>Acetobacterales</taxon>
        <taxon>Acidocellaceae</taxon>
        <taxon>Acidisoma</taxon>
    </lineage>
</organism>
<evidence type="ECO:0000313" key="1">
    <source>
        <dbReference type="EMBL" id="MCB8880003.1"/>
    </source>
</evidence>
<dbReference type="EMBL" id="JAESVA010000002">
    <property type="protein sequence ID" value="MCB8880003.1"/>
    <property type="molecule type" value="Genomic_DNA"/>
</dbReference>
<name>A0A963YZG3_9PROT</name>
<proteinExistence type="predicted"/>
<evidence type="ECO:0008006" key="3">
    <source>
        <dbReference type="Google" id="ProtNLM"/>
    </source>
</evidence>
<gene>
    <name evidence="1" type="ORF">ACELLULO517_07140</name>
</gene>
<sequence length="288" mass="27779">MSDTANTAPSVSYFTVGGHPLVQSDPNTGLYTAAVVDDSGQLVVTFESSHLDSGNTGFTVDPLASSPSAQQPALDLTQTGLADAEAAGYSPRDIILSGQSAGASATDQAAAQAVLPASGSDTPPLTFIGGSGAISVMRDGGAVTLYGAAGNTAQTLLEGGSGATHIHGGTGATTVTASVGASTLTGDAIHGLMLAQGDGTDAILVSAGAGTVLAAGGAGIDGAGSHVYDFVDGHTGVGDILGSLTALESLTFGSGPIASDGASLGSDLITLSDGTVIQLAGIDRNIFS</sequence>
<protein>
    <recommendedName>
        <fullName evidence="3">Calcium-binding protein</fullName>
    </recommendedName>
</protein>
<dbReference type="Proteomes" id="UP000721844">
    <property type="component" value="Unassembled WGS sequence"/>
</dbReference>
<dbReference type="AlphaFoldDB" id="A0A963YZG3"/>
<reference evidence="1 2" key="1">
    <citation type="journal article" date="2021" name="Microorganisms">
        <title>Acidisoma silvae sp. nov. and Acidisomacellulosilytica sp. nov., Two Acidophilic Bacteria Isolated from Decaying Wood, Hydrolyzing Cellulose and Producing Poly-3-hydroxybutyrate.</title>
        <authorList>
            <person name="Mieszkin S."/>
            <person name="Pouder E."/>
            <person name="Uroz S."/>
            <person name="Simon-Colin C."/>
            <person name="Alain K."/>
        </authorList>
    </citation>
    <scope>NUCLEOTIDE SEQUENCE [LARGE SCALE GENOMIC DNA]</scope>
    <source>
        <strain evidence="1 2">HW T5.17</strain>
    </source>
</reference>
<dbReference type="InterPro" id="IPR011049">
    <property type="entry name" value="Serralysin-like_metalloprot_C"/>
</dbReference>
<keyword evidence="2" id="KW-1185">Reference proteome</keyword>
<dbReference type="SUPFAM" id="SSF51120">
    <property type="entry name" value="beta-Roll"/>
    <property type="match status" value="1"/>
</dbReference>